<dbReference type="RefSeq" id="WP_358291340.1">
    <property type="nucleotide sequence ID" value="NZ_JBEYGJ010000049.1"/>
</dbReference>
<keyword evidence="2" id="KW-1185">Reference proteome</keyword>
<protein>
    <submittedName>
        <fullName evidence="1">Uncharacterized protein</fullName>
    </submittedName>
</protein>
<evidence type="ECO:0000313" key="1">
    <source>
        <dbReference type="EMBL" id="MFE9230763.1"/>
    </source>
</evidence>
<evidence type="ECO:0000313" key="2">
    <source>
        <dbReference type="Proteomes" id="UP001601288"/>
    </source>
</evidence>
<accession>A0ABW6LQT9</accession>
<dbReference type="Proteomes" id="UP001601288">
    <property type="component" value="Unassembled WGS sequence"/>
</dbReference>
<dbReference type="EMBL" id="JBIAFP010000039">
    <property type="protein sequence ID" value="MFE9230763.1"/>
    <property type="molecule type" value="Genomic_DNA"/>
</dbReference>
<reference evidence="1 2" key="1">
    <citation type="submission" date="2024-10" db="EMBL/GenBank/DDBJ databases">
        <title>The Natural Products Discovery Center: Release of the First 8490 Sequenced Strains for Exploring Actinobacteria Biosynthetic Diversity.</title>
        <authorList>
            <person name="Kalkreuter E."/>
            <person name="Kautsar S.A."/>
            <person name="Yang D."/>
            <person name="Bader C.D."/>
            <person name="Teijaro C.N."/>
            <person name="Fluegel L."/>
            <person name="Davis C.M."/>
            <person name="Simpson J.R."/>
            <person name="Lauterbach L."/>
            <person name="Steele A.D."/>
            <person name="Gui C."/>
            <person name="Meng S."/>
            <person name="Li G."/>
            <person name="Viehrig K."/>
            <person name="Ye F."/>
            <person name="Su P."/>
            <person name="Kiefer A.F."/>
            <person name="Nichols A."/>
            <person name="Cepeda A.J."/>
            <person name="Yan W."/>
            <person name="Fan B."/>
            <person name="Jiang Y."/>
            <person name="Adhikari A."/>
            <person name="Zheng C.-J."/>
            <person name="Schuster L."/>
            <person name="Cowan T.M."/>
            <person name="Smanski M.J."/>
            <person name="Chevrette M.G."/>
            <person name="De Carvalho L.P.S."/>
            <person name="Shen B."/>
        </authorList>
    </citation>
    <scope>NUCLEOTIDE SEQUENCE [LARGE SCALE GENOMIC DNA]</scope>
    <source>
        <strain evidence="1 2">NPDC007066</strain>
    </source>
</reference>
<name>A0ABW6LQT9_9ACTN</name>
<comment type="caution">
    <text evidence="1">The sequence shown here is derived from an EMBL/GenBank/DDBJ whole genome shotgun (WGS) entry which is preliminary data.</text>
</comment>
<proteinExistence type="predicted"/>
<organism evidence="1 2">
    <name type="scientific">Streptomyces massasporeus</name>
    <dbReference type="NCBI Taxonomy" id="67324"/>
    <lineage>
        <taxon>Bacteria</taxon>
        <taxon>Bacillati</taxon>
        <taxon>Actinomycetota</taxon>
        <taxon>Actinomycetes</taxon>
        <taxon>Kitasatosporales</taxon>
        <taxon>Streptomycetaceae</taxon>
        <taxon>Streptomyces</taxon>
    </lineage>
</organism>
<gene>
    <name evidence="1" type="ORF">ACFYM3_40575</name>
</gene>
<sequence>MLSSTSSPDAGSARDAPDVERLLTAAVRLAGTLPTARPTLAVVRGWHRGDRERARLLRARLAEQGMSCTELSPVPEAAERGRQGRGARRPAVDLLVHTGGPQPEPAMRAAALWQLPLLVERPAGWSGGELNSLGAHRSPVIGIQLFDVGFGFGVAVRETVLVSLQSHPGNARLILDNEKITAPGDRPLRITLTDQGLLEARGDSFGMRRIRRLRFERAWGAYRLDVDGAPARDVRAPVRIEALPGRLHLLHP</sequence>